<dbReference type="Gene3D" id="3.30.559.30">
    <property type="entry name" value="Nonribosomal peptide synthetase, condensation domain"/>
    <property type="match status" value="1"/>
</dbReference>
<protein>
    <submittedName>
        <fullName evidence="1">Diacylglycerol O-acyltransferase / wax synthase</fullName>
    </submittedName>
</protein>
<dbReference type="InterPro" id="IPR023213">
    <property type="entry name" value="CAT-like_dom_sf"/>
</dbReference>
<accession>A0A9P3LYE8</accession>
<evidence type="ECO:0000313" key="1">
    <source>
        <dbReference type="EMBL" id="GJJ75144.1"/>
    </source>
</evidence>
<dbReference type="InterPro" id="IPR010828">
    <property type="entry name" value="Atf2/Sli1-like"/>
</dbReference>
<dbReference type="Pfam" id="PF07247">
    <property type="entry name" value="AATase"/>
    <property type="match status" value="1"/>
</dbReference>
<gene>
    <name evidence="1" type="ORF">EMPS_07502</name>
</gene>
<dbReference type="Gene3D" id="3.30.559.10">
    <property type="entry name" value="Chloramphenicol acetyltransferase-like domain"/>
    <property type="match status" value="1"/>
</dbReference>
<dbReference type="SUPFAM" id="SSF52777">
    <property type="entry name" value="CoA-dependent acyltransferases"/>
    <property type="match status" value="2"/>
</dbReference>
<dbReference type="AlphaFoldDB" id="A0A9P3LYE8"/>
<dbReference type="InterPro" id="IPR052058">
    <property type="entry name" value="Alcohol_O-acetyltransferase"/>
</dbReference>
<dbReference type="Proteomes" id="UP000827284">
    <property type="component" value="Unassembled WGS sequence"/>
</dbReference>
<organism evidence="1 2">
    <name type="scientific">Entomortierella parvispora</name>
    <dbReference type="NCBI Taxonomy" id="205924"/>
    <lineage>
        <taxon>Eukaryota</taxon>
        <taxon>Fungi</taxon>
        <taxon>Fungi incertae sedis</taxon>
        <taxon>Mucoromycota</taxon>
        <taxon>Mortierellomycotina</taxon>
        <taxon>Mortierellomycetes</taxon>
        <taxon>Mortierellales</taxon>
        <taxon>Mortierellaceae</taxon>
        <taxon>Entomortierella</taxon>
    </lineage>
</organism>
<reference evidence="1" key="2">
    <citation type="journal article" date="2022" name="Microbiol. Resour. Announc.">
        <title>Whole-Genome Sequence of Entomortierella parvispora E1425, a Mucoromycotan Fungus Associated with Burkholderiaceae-Related Endosymbiotic Bacteria.</title>
        <authorList>
            <person name="Herlambang A."/>
            <person name="Guo Y."/>
            <person name="Takashima Y."/>
            <person name="Narisawa K."/>
            <person name="Ohta H."/>
            <person name="Nishizawa T."/>
        </authorList>
    </citation>
    <scope>NUCLEOTIDE SEQUENCE</scope>
    <source>
        <strain evidence="1">E1425</strain>
    </source>
</reference>
<dbReference type="PANTHER" id="PTHR28037:SF1">
    <property type="entry name" value="ALCOHOL O-ACETYLTRANSFERASE 1-RELATED"/>
    <property type="match status" value="1"/>
</dbReference>
<dbReference type="OrthoDB" id="2150604at2759"/>
<proteinExistence type="predicted"/>
<keyword evidence="2" id="KW-1185">Reference proteome</keyword>
<dbReference type="EMBL" id="BQFW01000010">
    <property type="protein sequence ID" value="GJJ75144.1"/>
    <property type="molecule type" value="Genomic_DNA"/>
</dbReference>
<reference evidence="1" key="1">
    <citation type="submission" date="2021-11" db="EMBL/GenBank/DDBJ databases">
        <authorList>
            <person name="Herlambang A."/>
            <person name="Guo Y."/>
            <person name="Takashima Y."/>
            <person name="Nishizawa T."/>
        </authorList>
    </citation>
    <scope>NUCLEOTIDE SEQUENCE</scope>
    <source>
        <strain evidence="1">E1425</strain>
    </source>
</reference>
<evidence type="ECO:0000313" key="2">
    <source>
        <dbReference type="Proteomes" id="UP000827284"/>
    </source>
</evidence>
<sequence length="528" mass="58986">MTFSLEVVRPIHHLERYNVTRSNVKIYNNVAIGARFRCSELLQQPFQEERLSSLFWSRLLIGPMRQVLEAHPSLGLVVGDALSARPYFLRLPSLDLSKQIRVVTVPATAKSNEGGVTAAIEEEHNRPFDLLDLQAPVWRMVVVMNEEKSDLVSLVYTFHHVIADGRSAMAVIELLFQLLNQQAAATPSIMSDSSITDFTITPAPRRPIPEAMETLTNCFPSVRTLVWEATRAILLPSFLKKALESPYWAGDFDSTLEVPNDTQLRLLRFTKEETQQIVRSAKERGTTVQSILATASIFAAVLVFMTGLDKKREPLVFATPVSLRDLIHSRPGSTLSGPIPATDQGNYTSEILHENIQVAEDNSSSFWSMTDAYRQQVIRGTKTDRGVQELLEHFGMLALLPKDKDGSWEKFMTDKIFKDQHGRKASIKLSNLGRASWTTTSSSGASEAAFKVEDAFFSQSSGVTASALTMSVLTVNGVLNVSTTWQKAGFQGRERGDRYVEAFKQILMQAIDPDRQDYLFRDCIASFT</sequence>
<comment type="caution">
    <text evidence="1">The sequence shown here is derived from an EMBL/GenBank/DDBJ whole genome shotgun (WGS) entry which is preliminary data.</text>
</comment>
<dbReference type="PANTHER" id="PTHR28037">
    <property type="entry name" value="ALCOHOL O-ACETYLTRANSFERASE 1-RELATED"/>
    <property type="match status" value="1"/>
</dbReference>
<name>A0A9P3LYE8_9FUNG</name>